<dbReference type="GO" id="GO:0008080">
    <property type="term" value="F:N-acetyltransferase activity"/>
    <property type="evidence" value="ECO:0007669"/>
    <property type="project" value="InterPro"/>
</dbReference>
<name>A0A6H1TW76_9CYAN</name>
<protein>
    <submittedName>
        <fullName evidence="6">Ribosomal protein S18-alanine N-acetyltransferase</fullName>
    </submittedName>
</protein>
<dbReference type="InterPro" id="IPR006464">
    <property type="entry name" value="AcTrfase_RimI/Ard1"/>
</dbReference>
<dbReference type="Proteomes" id="UP000500857">
    <property type="component" value="Chromosome"/>
</dbReference>
<comment type="similarity">
    <text evidence="1">Belongs to the acetyltransferase family. RimI subfamily.</text>
</comment>
<dbReference type="PROSITE" id="PS51186">
    <property type="entry name" value="GNAT"/>
    <property type="match status" value="1"/>
</dbReference>
<evidence type="ECO:0000256" key="4">
    <source>
        <dbReference type="ARBA" id="ARBA00023315"/>
    </source>
</evidence>
<evidence type="ECO:0000313" key="6">
    <source>
        <dbReference type="EMBL" id="QIZ70407.1"/>
    </source>
</evidence>
<gene>
    <name evidence="6" type="primary">rimI</name>
    <name evidence="6" type="ORF">HCG48_07290</name>
</gene>
<accession>A0A6H1TW76</accession>
<evidence type="ECO:0000313" key="7">
    <source>
        <dbReference type="Proteomes" id="UP000500857"/>
    </source>
</evidence>
<dbReference type="AlphaFoldDB" id="A0A6H1TW76"/>
<reference evidence="6 7" key="1">
    <citation type="submission" date="2020-04" db="EMBL/GenBank/DDBJ databases">
        <authorList>
            <person name="Basu S."/>
            <person name="Maruthanayagam V."/>
            <person name="Chakraborty S."/>
            <person name="Pramanik A."/>
            <person name="Mukherjee J."/>
            <person name="Brink B."/>
        </authorList>
    </citation>
    <scope>NUCLEOTIDE SEQUENCE [LARGE SCALE GENOMIC DNA]</scope>
    <source>
        <strain evidence="6 7">AP17</strain>
    </source>
</reference>
<dbReference type="GO" id="GO:0005840">
    <property type="term" value="C:ribosome"/>
    <property type="evidence" value="ECO:0007669"/>
    <property type="project" value="UniProtKB-KW"/>
</dbReference>
<feature type="domain" description="N-acetyltransferase" evidence="5">
    <location>
        <begin position="4"/>
        <end position="157"/>
    </location>
</feature>
<keyword evidence="6" id="KW-0687">Ribonucleoprotein</keyword>
<evidence type="ECO:0000256" key="1">
    <source>
        <dbReference type="ARBA" id="ARBA00005395"/>
    </source>
</evidence>
<proteinExistence type="inferred from homology"/>
<dbReference type="RefSeq" id="WP_168568562.1">
    <property type="nucleotide sequence ID" value="NZ_CP051167.1"/>
</dbReference>
<keyword evidence="6" id="KW-0689">Ribosomal protein</keyword>
<dbReference type="Gene3D" id="3.40.630.30">
    <property type="match status" value="1"/>
</dbReference>
<dbReference type="InterPro" id="IPR050680">
    <property type="entry name" value="YpeA/RimI_acetyltransf"/>
</dbReference>
<dbReference type="Pfam" id="PF00583">
    <property type="entry name" value="Acetyltransf_1"/>
    <property type="match status" value="1"/>
</dbReference>
<dbReference type="NCBIfam" id="TIGR01575">
    <property type="entry name" value="rimI"/>
    <property type="match status" value="1"/>
</dbReference>
<sequence>MAVLELQPLCENLLPAVVALDRLALGGLWTLEGYARELDSPNSDLLVLRAAPTPERPEPPPLVGLACLWSILEEAHITLLAIDPHYRRQGFGQTLLYALLDRAWKRQLEWATLEVRFSNRAALSLYQQFGFTQVGIRRGYYKETGEDARILWRSGLKQPDFPDTLAQWQSQIHDRLARSHWSLSLPDDL</sequence>
<evidence type="ECO:0000259" key="5">
    <source>
        <dbReference type="PROSITE" id="PS51186"/>
    </source>
</evidence>
<keyword evidence="7" id="KW-1185">Reference proteome</keyword>
<dbReference type="PANTHER" id="PTHR43420:SF44">
    <property type="entry name" value="ACETYLTRANSFERASE YPEA"/>
    <property type="match status" value="1"/>
</dbReference>
<dbReference type="KEGG" id="oxy:HCG48_07290"/>
<evidence type="ECO:0000256" key="3">
    <source>
        <dbReference type="ARBA" id="ARBA00022679"/>
    </source>
</evidence>
<dbReference type="PANTHER" id="PTHR43420">
    <property type="entry name" value="ACETYLTRANSFERASE"/>
    <property type="match status" value="1"/>
</dbReference>
<keyword evidence="4" id="KW-0012">Acyltransferase</keyword>
<keyword evidence="3 6" id="KW-0808">Transferase</keyword>
<dbReference type="SUPFAM" id="SSF55729">
    <property type="entry name" value="Acyl-CoA N-acyltransferases (Nat)"/>
    <property type="match status" value="1"/>
</dbReference>
<evidence type="ECO:0000256" key="2">
    <source>
        <dbReference type="ARBA" id="ARBA00022490"/>
    </source>
</evidence>
<keyword evidence="2" id="KW-0963">Cytoplasm</keyword>
<dbReference type="InterPro" id="IPR000182">
    <property type="entry name" value="GNAT_dom"/>
</dbReference>
<dbReference type="EMBL" id="CP051167">
    <property type="protein sequence ID" value="QIZ70407.1"/>
    <property type="molecule type" value="Genomic_DNA"/>
</dbReference>
<dbReference type="InterPro" id="IPR016181">
    <property type="entry name" value="Acyl_CoA_acyltransferase"/>
</dbReference>
<organism evidence="6 7">
    <name type="scientific">Oxynema aestuarii AP17</name>
    <dbReference type="NCBI Taxonomy" id="2064643"/>
    <lineage>
        <taxon>Bacteria</taxon>
        <taxon>Bacillati</taxon>
        <taxon>Cyanobacteriota</taxon>
        <taxon>Cyanophyceae</taxon>
        <taxon>Oscillatoriophycideae</taxon>
        <taxon>Oscillatoriales</taxon>
        <taxon>Oscillatoriaceae</taxon>
        <taxon>Oxynema</taxon>
        <taxon>Oxynema aestuarii</taxon>
    </lineage>
</organism>
<dbReference type="CDD" id="cd04301">
    <property type="entry name" value="NAT_SF"/>
    <property type="match status" value="1"/>
</dbReference>